<evidence type="ECO:0000313" key="4">
    <source>
        <dbReference type="EMBL" id="NWK54340.1"/>
    </source>
</evidence>
<dbReference type="RefSeq" id="WP_178930876.1">
    <property type="nucleotide sequence ID" value="NZ_JACBAZ010000001.1"/>
</dbReference>
<dbReference type="SMART" id="SM00448">
    <property type="entry name" value="REC"/>
    <property type="match status" value="1"/>
</dbReference>
<keyword evidence="1" id="KW-0597">Phosphoprotein</keyword>
<protein>
    <submittedName>
        <fullName evidence="4">Response regulator transcription factor</fullName>
    </submittedName>
</protein>
<name>A0A851GI86_9BACT</name>
<gene>
    <name evidence="4" type="ORF">HW115_01865</name>
</gene>
<dbReference type="InterPro" id="IPR046947">
    <property type="entry name" value="LytR-like"/>
</dbReference>
<organism evidence="4 5">
    <name type="scientific">Oceaniferula marina</name>
    <dbReference type="NCBI Taxonomy" id="2748318"/>
    <lineage>
        <taxon>Bacteria</taxon>
        <taxon>Pseudomonadati</taxon>
        <taxon>Verrucomicrobiota</taxon>
        <taxon>Verrucomicrobiia</taxon>
        <taxon>Verrucomicrobiales</taxon>
        <taxon>Verrucomicrobiaceae</taxon>
        <taxon>Oceaniferula</taxon>
    </lineage>
</organism>
<reference evidence="4 5" key="1">
    <citation type="submission" date="2020-07" db="EMBL/GenBank/DDBJ databases">
        <title>Roseicoccus Jingziensis gen. nov., sp. nov., isolated from coastal seawater.</title>
        <authorList>
            <person name="Feng X."/>
        </authorList>
    </citation>
    <scope>NUCLEOTIDE SEQUENCE [LARGE SCALE GENOMIC DNA]</scope>
    <source>
        <strain evidence="4 5">N1E253</strain>
    </source>
</reference>
<keyword evidence="5" id="KW-1185">Reference proteome</keyword>
<dbReference type="PROSITE" id="PS50930">
    <property type="entry name" value="HTH_LYTTR"/>
    <property type="match status" value="1"/>
</dbReference>
<dbReference type="Pfam" id="PF04397">
    <property type="entry name" value="LytTR"/>
    <property type="match status" value="1"/>
</dbReference>
<dbReference type="PANTHER" id="PTHR37299">
    <property type="entry name" value="TRANSCRIPTIONAL REGULATOR-RELATED"/>
    <property type="match status" value="1"/>
</dbReference>
<evidence type="ECO:0000256" key="1">
    <source>
        <dbReference type="PROSITE-ProRule" id="PRU00169"/>
    </source>
</evidence>
<dbReference type="AlphaFoldDB" id="A0A851GI86"/>
<dbReference type="GO" id="GO:0000156">
    <property type="term" value="F:phosphorelay response regulator activity"/>
    <property type="evidence" value="ECO:0007669"/>
    <property type="project" value="InterPro"/>
</dbReference>
<dbReference type="GO" id="GO:0003677">
    <property type="term" value="F:DNA binding"/>
    <property type="evidence" value="ECO:0007669"/>
    <property type="project" value="InterPro"/>
</dbReference>
<dbReference type="Pfam" id="PF00072">
    <property type="entry name" value="Response_reg"/>
    <property type="match status" value="1"/>
</dbReference>
<evidence type="ECO:0000313" key="5">
    <source>
        <dbReference type="Proteomes" id="UP000557872"/>
    </source>
</evidence>
<comment type="caution">
    <text evidence="4">The sequence shown here is derived from an EMBL/GenBank/DDBJ whole genome shotgun (WGS) entry which is preliminary data.</text>
</comment>
<sequence length="250" mass="28663">MNLKIAIIDDESIARDRVRRFLESHMTNIQIIGEAGNGIQGLEIIRQHQPDLIFLDIQMPEMDGFAMLAELLPDERPYVIFTTAYDEYAIKAFEIHALDYLLKPYTKERFDSALERMITVSPQNGGIQKKLESLLAQAAPPSISRLVIKDQGRVMFVPLDQIDWIESAGNYVIVHTHDKSHMMRETMTEMERKLPEVDFFRVSRSAIVRADQIMELRTVSKSESQVVLNSKAKVKTTLPLKELQAKLNHL</sequence>
<dbReference type="Gene3D" id="3.40.50.2300">
    <property type="match status" value="1"/>
</dbReference>
<dbReference type="InterPro" id="IPR011006">
    <property type="entry name" value="CheY-like_superfamily"/>
</dbReference>
<dbReference type="PANTHER" id="PTHR37299:SF1">
    <property type="entry name" value="STAGE 0 SPORULATION PROTEIN A HOMOLOG"/>
    <property type="match status" value="1"/>
</dbReference>
<dbReference type="Proteomes" id="UP000557872">
    <property type="component" value="Unassembled WGS sequence"/>
</dbReference>
<evidence type="ECO:0000259" key="3">
    <source>
        <dbReference type="PROSITE" id="PS50930"/>
    </source>
</evidence>
<dbReference type="FunFam" id="3.40.50.2300:FF:000051">
    <property type="entry name" value="Two-component response regulator yehT"/>
    <property type="match status" value="1"/>
</dbReference>
<dbReference type="InterPro" id="IPR001789">
    <property type="entry name" value="Sig_transdc_resp-reg_receiver"/>
</dbReference>
<proteinExistence type="predicted"/>
<dbReference type="PROSITE" id="PS50110">
    <property type="entry name" value="RESPONSE_REGULATORY"/>
    <property type="match status" value="1"/>
</dbReference>
<feature type="domain" description="HTH LytTR-type" evidence="3">
    <location>
        <begin position="146"/>
        <end position="249"/>
    </location>
</feature>
<evidence type="ECO:0000259" key="2">
    <source>
        <dbReference type="PROSITE" id="PS50110"/>
    </source>
</evidence>
<dbReference type="InterPro" id="IPR007492">
    <property type="entry name" value="LytTR_DNA-bd_dom"/>
</dbReference>
<dbReference type="SUPFAM" id="SSF52172">
    <property type="entry name" value="CheY-like"/>
    <property type="match status" value="1"/>
</dbReference>
<dbReference type="EMBL" id="JACBAZ010000001">
    <property type="protein sequence ID" value="NWK54340.1"/>
    <property type="molecule type" value="Genomic_DNA"/>
</dbReference>
<feature type="modified residue" description="4-aspartylphosphate" evidence="1">
    <location>
        <position position="56"/>
    </location>
</feature>
<dbReference type="SMART" id="SM00850">
    <property type="entry name" value="LytTR"/>
    <property type="match status" value="1"/>
</dbReference>
<dbReference type="Gene3D" id="2.40.50.1020">
    <property type="entry name" value="LytTr DNA-binding domain"/>
    <property type="match status" value="1"/>
</dbReference>
<feature type="domain" description="Response regulatory" evidence="2">
    <location>
        <begin position="4"/>
        <end position="118"/>
    </location>
</feature>
<accession>A0A851GI86</accession>